<reference evidence="2" key="1">
    <citation type="submission" date="2011-12" db="EMBL/GenBank/DDBJ databases">
        <title>Complete sequence of Clostridium clariflavum DSM 19732.</title>
        <authorList>
            <consortium name="US DOE Joint Genome Institute"/>
            <person name="Lucas S."/>
            <person name="Han J."/>
            <person name="Lapidus A."/>
            <person name="Cheng J.-F."/>
            <person name="Goodwin L."/>
            <person name="Pitluck S."/>
            <person name="Peters L."/>
            <person name="Teshima H."/>
            <person name="Detter J.C."/>
            <person name="Han C."/>
            <person name="Tapia R."/>
            <person name="Land M."/>
            <person name="Hauser L."/>
            <person name="Kyrpides N."/>
            <person name="Ivanova N."/>
            <person name="Pagani I."/>
            <person name="Kitzmiller T."/>
            <person name="Lynd L."/>
            <person name="Izquierdo J."/>
            <person name="Woyke T."/>
        </authorList>
    </citation>
    <scope>NUCLEOTIDE SEQUENCE [LARGE SCALE GENOMIC DNA]</scope>
    <source>
        <strain evidence="2">DSM 19732 / NBRC 101661 / EBR45</strain>
    </source>
</reference>
<dbReference type="KEGG" id="ccl:Clocl_0931"/>
<dbReference type="AlphaFoldDB" id="G8LWI3"/>
<evidence type="ECO:0000313" key="2">
    <source>
        <dbReference type="Proteomes" id="UP000005435"/>
    </source>
</evidence>
<dbReference type="HOGENOM" id="CLU_3388787_0_0_9"/>
<gene>
    <name evidence="1" type="ordered locus">Clocl_0931</name>
</gene>
<keyword evidence="2" id="KW-1185">Reference proteome</keyword>
<name>G8LWI3_ACECE</name>
<evidence type="ECO:0000313" key="1">
    <source>
        <dbReference type="EMBL" id="AEV67609.1"/>
    </source>
</evidence>
<proteinExistence type="predicted"/>
<organism evidence="1 2">
    <name type="scientific">Acetivibrio clariflavus (strain DSM 19732 / NBRC 101661 / EBR45)</name>
    <name type="common">Clostridium clariflavum</name>
    <dbReference type="NCBI Taxonomy" id="720554"/>
    <lineage>
        <taxon>Bacteria</taxon>
        <taxon>Bacillati</taxon>
        <taxon>Bacillota</taxon>
        <taxon>Clostridia</taxon>
        <taxon>Eubacteriales</taxon>
        <taxon>Oscillospiraceae</taxon>
        <taxon>Acetivibrio</taxon>
    </lineage>
</organism>
<sequence length="32" mass="3672">MNLEEKFMIKIIVIKIEILEKLAIDAVNDGLD</sequence>
<reference evidence="1 2" key="2">
    <citation type="journal article" date="2012" name="Stand. Genomic Sci.">
        <title>Complete Genome Sequence of Clostridium clariflavum DSM 19732.</title>
        <authorList>
            <person name="Izquierdo J.A."/>
            <person name="Goodwin L."/>
            <person name="Davenport K.W."/>
            <person name="Teshima H."/>
            <person name="Bruce D."/>
            <person name="Detter C."/>
            <person name="Tapia R."/>
            <person name="Han S."/>
            <person name="Land M."/>
            <person name="Hauser L."/>
            <person name="Jeffries C.D."/>
            <person name="Han J."/>
            <person name="Pitluck S."/>
            <person name="Nolan M."/>
            <person name="Chen A."/>
            <person name="Huntemann M."/>
            <person name="Mavromatis K."/>
            <person name="Mikhailova N."/>
            <person name="Liolios K."/>
            <person name="Woyke T."/>
            <person name="Lynd L.R."/>
        </authorList>
    </citation>
    <scope>NUCLEOTIDE SEQUENCE [LARGE SCALE GENOMIC DNA]</scope>
    <source>
        <strain evidence="2">DSM 19732 / NBRC 101661 / EBR45</strain>
    </source>
</reference>
<dbReference type="Proteomes" id="UP000005435">
    <property type="component" value="Chromosome"/>
</dbReference>
<protein>
    <submittedName>
        <fullName evidence="1">Uncharacterized protein</fullName>
    </submittedName>
</protein>
<dbReference type="EMBL" id="CP003065">
    <property type="protein sequence ID" value="AEV67609.1"/>
    <property type="molecule type" value="Genomic_DNA"/>
</dbReference>
<accession>G8LWI3</accession>